<dbReference type="EMBL" id="BART01041144">
    <property type="protein sequence ID" value="GAH23541.1"/>
    <property type="molecule type" value="Genomic_DNA"/>
</dbReference>
<accession>X1DRB7</accession>
<dbReference type="PANTHER" id="PTHR45527">
    <property type="entry name" value="NONRIBOSOMAL PEPTIDE SYNTHETASE"/>
    <property type="match status" value="1"/>
</dbReference>
<comment type="caution">
    <text evidence="1">The sequence shown here is derived from an EMBL/GenBank/DDBJ whole genome shotgun (WGS) entry which is preliminary data.</text>
</comment>
<protein>
    <recommendedName>
        <fullName evidence="2">AMP-binding enzyme C-terminal domain-containing protein</fullName>
    </recommendedName>
</protein>
<gene>
    <name evidence="1" type="ORF">S01H4_66436</name>
</gene>
<dbReference type="PANTHER" id="PTHR45527:SF14">
    <property type="entry name" value="PLIPASTATIN SYNTHASE SUBUNIT B"/>
    <property type="match status" value="1"/>
</dbReference>
<dbReference type="GO" id="GO:0005829">
    <property type="term" value="C:cytosol"/>
    <property type="evidence" value="ECO:0007669"/>
    <property type="project" value="TreeGrafter"/>
</dbReference>
<feature type="non-terminal residue" evidence="1">
    <location>
        <position position="1"/>
    </location>
</feature>
<evidence type="ECO:0000313" key="1">
    <source>
        <dbReference type="EMBL" id="GAH23541.1"/>
    </source>
</evidence>
<dbReference type="AlphaFoldDB" id="X1DRB7"/>
<sequence>PETPIGTGYMIPYALVPIETIPLTPNGKIDRRALSQLSVISYQLSEDTFVAPRTPEEELLAGIWAEVLGVEKVG</sequence>
<dbReference type="GO" id="GO:0031177">
    <property type="term" value="F:phosphopantetheine binding"/>
    <property type="evidence" value="ECO:0007669"/>
    <property type="project" value="TreeGrafter"/>
</dbReference>
<dbReference type="Gene3D" id="1.10.1200.10">
    <property type="entry name" value="ACP-like"/>
    <property type="match status" value="1"/>
</dbReference>
<evidence type="ECO:0008006" key="2">
    <source>
        <dbReference type="Google" id="ProtNLM"/>
    </source>
</evidence>
<dbReference type="GO" id="GO:0044550">
    <property type="term" value="P:secondary metabolite biosynthetic process"/>
    <property type="evidence" value="ECO:0007669"/>
    <property type="project" value="TreeGrafter"/>
</dbReference>
<name>X1DRB7_9ZZZZ</name>
<feature type="non-terminal residue" evidence="1">
    <location>
        <position position="74"/>
    </location>
</feature>
<dbReference type="GO" id="GO:0043041">
    <property type="term" value="P:amino acid activation for nonribosomal peptide biosynthetic process"/>
    <property type="evidence" value="ECO:0007669"/>
    <property type="project" value="TreeGrafter"/>
</dbReference>
<organism evidence="1">
    <name type="scientific">marine sediment metagenome</name>
    <dbReference type="NCBI Taxonomy" id="412755"/>
    <lineage>
        <taxon>unclassified sequences</taxon>
        <taxon>metagenomes</taxon>
        <taxon>ecological metagenomes</taxon>
    </lineage>
</organism>
<reference evidence="1" key="1">
    <citation type="journal article" date="2014" name="Front. Microbiol.">
        <title>High frequency of phylogenetically diverse reductive dehalogenase-homologous genes in deep subseafloor sedimentary metagenomes.</title>
        <authorList>
            <person name="Kawai M."/>
            <person name="Futagami T."/>
            <person name="Toyoda A."/>
            <person name="Takaki Y."/>
            <person name="Nishi S."/>
            <person name="Hori S."/>
            <person name="Arai W."/>
            <person name="Tsubouchi T."/>
            <person name="Morono Y."/>
            <person name="Uchiyama I."/>
            <person name="Ito T."/>
            <person name="Fujiyama A."/>
            <person name="Inagaki F."/>
            <person name="Takami H."/>
        </authorList>
    </citation>
    <scope>NUCLEOTIDE SEQUENCE</scope>
    <source>
        <strain evidence="1">Expedition CK06-06</strain>
    </source>
</reference>
<dbReference type="InterPro" id="IPR045851">
    <property type="entry name" value="AMP-bd_C_sf"/>
</dbReference>
<dbReference type="Gene3D" id="3.30.300.30">
    <property type="match status" value="1"/>
</dbReference>
<dbReference type="InterPro" id="IPR036736">
    <property type="entry name" value="ACP-like_sf"/>
</dbReference>
<proteinExistence type="predicted"/>
<dbReference type="SUPFAM" id="SSF56801">
    <property type="entry name" value="Acetyl-CoA synthetase-like"/>
    <property type="match status" value="1"/>
</dbReference>